<dbReference type="Proteomes" id="UP001162131">
    <property type="component" value="Unassembled WGS sequence"/>
</dbReference>
<evidence type="ECO:0000313" key="4">
    <source>
        <dbReference type="Proteomes" id="UP001162131"/>
    </source>
</evidence>
<dbReference type="AlphaFoldDB" id="A0AAU9K6K0"/>
<dbReference type="PANTHER" id="PTHR47052">
    <property type="entry name" value="CONSERVED SERINE PROLINE-RICH PROTEIN (AFU_ORTHOLOGUE AFUA_2G01790)"/>
    <property type="match status" value="1"/>
</dbReference>
<dbReference type="InterPro" id="IPR052981">
    <property type="entry name" value="Ingression_C2_domain"/>
</dbReference>
<dbReference type="InterPro" id="IPR000008">
    <property type="entry name" value="C2_dom"/>
</dbReference>
<feature type="compositionally biased region" description="Pro residues" evidence="1">
    <location>
        <begin position="150"/>
        <end position="164"/>
    </location>
</feature>
<dbReference type="SUPFAM" id="SSF49562">
    <property type="entry name" value="C2 domain (Calcium/lipid-binding domain, CaLB)"/>
    <property type="match status" value="1"/>
</dbReference>
<feature type="compositionally biased region" description="Low complexity" evidence="1">
    <location>
        <begin position="202"/>
        <end position="212"/>
    </location>
</feature>
<name>A0AAU9K6K0_9CILI</name>
<feature type="compositionally biased region" description="Low complexity" evidence="1">
    <location>
        <begin position="219"/>
        <end position="228"/>
    </location>
</feature>
<gene>
    <name evidence="3" type="ORF">BSTOLATCC_MIC58359</name>
</gene>
<dbReference type="InterPro" id="IPR035892">
    <property type="entry name" value="C2_domain_sf"/>
</dbReference>
<dbReference type="EMBL" id="CAJZBQ010000056">
    <property type="protein sequence ID" value="CAG9333549.1"/>
    <property type="molecule type" value="Genomic_DNA"/>
</dbReference>
<proteinExistence type="predicted"/>
<sequence>MSTSSGTLIIRPICAKLTHDTETFGRMDPYCVITVGRQKHRTVVAKSAGKFPNWEDQLSYMKTNEDTMKIEVWDKDTASSDDLIGETTLALNTVISKSNYEEWVPLTYKGRKAGEIRLNIVFRPSGPPPSVHGIPANLVNMGGRQYAPMPAPYQYPPQTYPQAPPQSMYPTLSPMQPPPMPYYPPQAPYPQAYPQNPPSYLNPQQSPNYYYQQPPPQNVPNFYPYAPK</sequence>
<keyword evidence="4" id="KW-1185">Reference proteome</keyword>
<feature type="region of interest" description="Disordered" evidence="1">
    <location>
        <begin position="150"/>
        <end position="228"/>
    </location>
</feature>
<organism evidence="3 4">
    <name type="scientific">Blepharisma stoltei</name>
    <dbReference type="NCBI Taxonomy" id="1481888"/>
    <lineage>
        <taxon>Eukaryota</taxon>
        <taxon>Sar</taxon>
        <taxon>Alveolata</taxon>
        <taxon>Ciliophora</taxon>
        <taxon>Postciliodesmatophora</taxon>
        <taxon>Heterotrichea</taxon>
        <taxon>Heterotrichida</taxon>
        <taxon>Blepharismidae</taxon>
        <taxon>Blepharisma</taxon>
    </lineage>
</organism>
<feature type="domain" description="C2" evidence="2">
    <location>
        <begin position="1"/>
        <end position="104"/>
    </location>
</feature>
<evidence type="ECO:0000313" key="3">
    <source>
        <dbReference type="EMBL" id="CAG9333549.1"/>
    </source>
</evidence>
<dbReference type="PANTHER" id="PTHR47052:SF3">
    <property type="entry name" value="INGRESSION PROTEIN 1"/>
    <property type="match status" value="1"/>
</dbReference>
<feature type="compositionally biased region" description="Pro residues" evidence="1">
    <location>
        <begin position="175"/>
        <end position="188"/>
    </location>
</feature>
<dbReference type="SMART" id="SM00239">
    <property type="entry name" value="C2"/>
    <property type="match status" value="1"/>
</dbReference>
<protein>
    <recommendedName>
        <fullName evidence="2">C2 domain-containing protein</fullName>
    </recommendedName>
</protein>
<accession>A0AAU9K6K0</accession>
<evidence type="ECO:0000259" key="2">
    <source>
        <dbReference type="PROSITE" id="PS50004"/>
    </source>
</evidence>
<evidence type="ECO:0000256" key="1">
    <source>
        <dbReference type="SAM" id="MobiDB-lite"/>
    </source>
</evidence>
<dbReference type="Pfam" id="PF00168">
    <property type="entry name" value="C2"/>
    <property type="match status" value="1"/>
</dbReference>
<reference evidence="3" key="1">
    <citation type="submission" date="2021-09" db="EMBL/GenBank/DDBJ databases">
        <authorList>
            <consortium name="AG Swart"/>
            <person name="Singh M."/>
            <person name="Singh A."/>
            <person name="Seah K."/>
            <person name="Emmerich C."/>
        </authorList>
    </citation>
    <scope>NUCLEOTIDE SEQUENCE</scope>
    <source>
        <strain evidence="3">ATCC30299</strain>
    </source>
</reference>
<dbReference type="PROSITE" id="PS50004">
    <property type="entry name" value="C2"/>
    <property type="match status" value="1"/>
</dbReference>
<dbReference type="Gene3D" id="2.60.40.150">
    <property type="entry name" value="C2 domain"/>
    <property type="match status" value="1"/>
</dbReference>
<comment type="caution">
    <text evidence="3">The sequence shown here is derived from an EMBL/GenBank/DDBJ whole genome shotgun (WGS) entry which is preliminary data.</text>
</comment>